<comment type="caution">
    <text evidence="1">The sequence shown here is derived from an EMBL/GenBank/DDBJ whole genome shotgun (WGS) entry which is preliminary data.</text>
</comment>
<organism evidence="1 2">
    <name type="scientific">Racocetra persica</name>
    <dbReference type="NCBI Taxonomy" id="160502"/>
    <lineage>
        <taxon>Eukaryota</taxon>
        <taxon>Fungi</taxon>
        <taxon>Fungi incertae sedis</taxon>
        <taxon>Mucoromycota</taxon>
        <taxon>Glomeromycotina</taxon>
        <taxon>Glomeromycetes</taxon>
        <taxon>Diversisporales</taxon>
        <taxon>Gigasporaceae</taxon>
        <taxon>Racocetra</taxon>
    </lineage>
</organism>
<name>A0ACA9NV67_9GLOM</name>
<protein>
    <submittedName>
        <fullName evidence="1">6879_t:CDS:1</fullName>
    </submittedName>
</protein>
<evidence type="ECO:0000313" key="1">
    <source>
        <dbReference type="EMBL" id="CAG8670211.1"/>
    </source>
</evidence>
<accession>A0ACA9NV67</accession>
<feature type="non-terminal residue" evidence="1">
    <location>
        <position position="41"/>
    </location>
</feature>
<reference evidence="1" key="1">
    <citation type="submission" date="2021-06" db="EMBL/GenBank/DDBJ databases">
        <authorList>
            <person name="Kallberg Y."/>
            <person name="Tangrot J."/>
            <person name="Rosling A."/>
        </authorList>
    </citation>
    <scope>NUCLEOTIDE SEQUENCE</scope>
    <source>
        <strain evidence="1">MA461A</strain>
    </source>
</reference>
<gene>
    <name evidence="1" type="ORF">RPERSI_LOCUS8641</name>
</gene>
<evidence type="ECO:0000313" key="2">
    <source>
        <dbReference type="Proteomes" id="UP000789920"/>
    </source>
</evidence>
<keyword evidence="2" id="KW-1185">Reference proteome</keyword>
<dbReference type="Proteomes" id="UP000789920">
    <property type="component" value="Unassembled WGS sequence"/>
</dbReference>
<dbReference type="EMBL" id="CAJVQC010015769">
    <property type="protein sequence ID" value="CAG8670211.1"/>
    <property type="molecule type" value="Genomic_DNA"/>
</dbReference>
<sequence length="41" mass="5025">MWKKKFTSKELKEALEIFQNQIENGDYKILQFWVDITKPHV</sequence>
<proteinExistence type="predicted"/>